<dbReference type="Proteomes" id="UP000234275">
    <property type="component" value="Unassembled WGS sequence"/>
</dbReference>
<name>A0A2I2G9G4_9EURO</name>
<comment type="caution">
    <text evidence="2">The sequence shown here is derived from an EMBL/GenBank/DDBJ whole genome shotgun (WGS) entry which is preliminary data.</text>
</comment>
<accession>A0A2I2G9G4</accession>
<reference evidence="2 3" key="1">
    <citation type="submission" date="2016-12" db="EMBL/GenBank/DDBJ databases">
        <title>The genomes of Aspergillus section Nigri reveals drivers in fungal speciation.</title>
        <authorList>
            <consortium name="DOE Joint Genome Institute"/>
            <person name="Vesth T.C."/>
            <person name="Nybo J."/>
            <person name="Theobald S."/>
            <person name="Brandl J."/>
            <person name="Frisvad J.C."/>
            <person name="Nielsen K.F."/>
            <person name="Lyhne E.K."/>
            <person name="Kogle M.E."/>
            <person name="Kuo A."/>
            <person name="Riley R."/>
            <person name="Clum A."/>
            <person name="Nolan M."/>
            <person name="Lipzen A."/>
            <person name="Salamov A."/>
            <person name="Henrissat B."/>
            <person name="Wiebenga A."/>
            <person name="De Vries R.P."/>
            <person name="Grigoriev I.V."/>
            <person name="Mortensen U.H."/>
            <person name="Andersen M.R."/>
            <person name="Baker S.E."/>
        </authorList>
    </citation>
    <scope>NUCLEOTIDE SEQUENCE [LARGE SCALE GENOMIC DNA]</scope>
    <source>
        <strain evidence="2 3">IBT 23096</strain>
    </source>
</reference>
<sequence>MGSAFSFAKTIVIPAVISLALYLLLSFLIIPVFRRYQQRYSQYLPLHAISAHTSTLRDRIADTMMRFFLPASWRQQAHFEDHNDNISILDEEGELMIGMGMDPARREALERRRSTAAEPESRLTTRTRLQATAAEMACVTDSLTHPVYI</sequence>
<keyword evidence="3" id="KW-1185">Reference proteome</keyword>
<dbReference type="RefSeq" id="XP_024704810.1">
    <property type="nucleotide sequence ID" value="XM_024849285.1"/>
</dbReference>
<evidence type="ECO:0000313" key="3">
    <source>
        <dbReference type="Proteomes" id="UP000234275"/>
    </source>
</evidence>
<gene>
    <name evidence="2" type="ORF">P170DRAFT_437087</name>
</gene>
<evidence type="ECO:0000313" key="2">
    <source>
        <dbReference type="EMBL" id="PLB49508.1"/>
    </source>
</evidence>
<keyword evidence="1" id="KW-1133">Transmembrane helix</keyword>
<protein>
    <submittedName>
        <fullName evidence="2">Uncharacterized protein</fullName>
    </submittedName>
</protein>
<keyword evidence="1" id="KW-0812">Transmembrane</keyword>
<dbReference type="OrthoDB" id="5427070at2759"/>
<dbReference type="EMBL" id="MSFO01000004">
    <property type="protein sequence ID" value="PLB49508.1"/>
    <property type="molecule type" value="Genomic_DNA"/>
</dbReference>
<keyword evidence="1" id="KW-0472">Membrane</keyword>
<dbReference type="STRING" id="1392250.A0A2I2G9G4"/>
<evidence type="ECO:0000256" key="1">
    <source>
        <dbReference type="SAM" id="Phobius"/>
    </source>
</evidence>
<organism evidence="2 3">
    <name type="scientific">Aspergillus steynii IBT 23096</name>
    <dbReference type="NCBI Taxonomy" id="1392250"/>
    <lineage>
        <taxon>Eukaryota</taxon>
        <taxon>Fungi</taxon>
        <taxon>Dikarya</taxon>
        <taxon>Ascomycota</taxon>
        <taxon>Pezizomycotina</taxon>
        <taxon>Eurotiomycetes</taxon>
        <taxon>Eurotiomycetidae</taxon>
        <taxon>Eurotiales</taxon>
        <taxon>Aspergillaceae</taxon>
        <taxon>Aspergillus</taxon>
        <taxon>Aspergillus subgen. Circumdati</taxon>
    </lineage>
</organism>
<dbReference type="GeneID" id="36556984"/>
<dbReference type="AlphaFoldDB" id="A0A2I2G9G4"/>
<dbReference type="VEuPathDB" id="FungiDB:P170DRAFT_437087"/>
<proteinExistence type="predicted"/>
<feature type="transmembrane region" description="Helical" evidence="1">
    <location>
        <begin position="12"/>
        <end position="33"/>
    </location>
</feature>